<sequence length="162" mass="18663">MFIRKDMKANLKLWGSGSLKEETICQMRKRFVKYFPAVIYDLTALFNIAQRMTKGGLIERETIERQVEEKGEADLKCLIRELITNPIRLLTLQVTGHLKQVAIQTNVMAVPNELLTRHKSTLAKYFNSNYDLVCVWASNLWSVVFPSESEKMIAPVTRKANK</sequence>
<comment type="caution">
    <text evidence="1">The sequence shown here is derived from an EMBL/GenBank/DDBJ whole genome shotgun (WGS) entry which is preliminary data.</text>
</comment>
<keyword evidence="2" id="KW-1185">Reference proteome</keyword>
<dbReference type="Proteomes" id="UP001151760">
    <property type="component" value="Unassembled WGS sequence"/>
</dbReference>
<protein>
    <submittedName>
        <fullName evidence="1">Uncharacterized protein</fullName>
    </submittedName>
</protein>
<accession>A0ABQ5BMH7</accession>
<evidence type="ECO:0000313" key="2">
    <source>
        <dbReference type="Proteomes" id="UP001151760"/>
    </source>
</evidence>
<organism evidence="1 2">
    <name type="scientific">Tanacetum coccineum</name>
    <dbReference type="NCBI Taxonomy" id="301880"/>
    <lineage>
        <taxon>Eukaryota</taxon>
        <taxon>Viridiplantae</taxon>
        <taxon>Streptophyta</taxon>
        <taxon>Embryophyta</taxon>
        <taxon>Tracheophyta</taxon>
        <taxon>Spermatophyta</taxon>
        <taxon>Magnoliopsida</taxon>
        <taxon>eudicotyledons</taxon>
        <taxon>Gunneridae</taxon>
        <taxon>Pentapetalae</taxon>
        <taxon>asterids</taxon>
        <taxon>campanulids</taxon>
        <taxon>Asterales</taxon>
        <taxon>Asteraceae</taxon>
        <taxon>Asteroideae</taxon>
        <taxon>Anthemideae</taxon>
        <taxon>Anthemidinae</taxon>
        <taxon>Tanacetum</taxon>
    </lineage>
</organism>
<gene>
    <name evidence="1" type="ORF">Tco_0874731</name>
</gene>
<proteinExistence type="predicted"/>
<reference evidence="1" key="1">
    <citation type="journal article" date="2022" name="Int. J. Mol. Sci.">
        <title>Draft Genome of Tanacetum Coccineum: Genomic Comparison of Closely Related Tanacetum-Family Plants.</title>
        <authorList>
            <person name="Yamashiro T."/>
            <person name="Shiraishi A."/>
            <person name="Nakayama K."/>
            <person name="Satake H."/>
        </authorList>
    </citation>
    <scope>NUCLEOTIDE SEQUENCE</scope>
</reference>
<dbReference type="EMBL" id="BQNB010013442">
    <property type="protein sequence ID" value="GJT16025.1"/>
    <property type="molecule type" value="Genomic_DNA"/>
</dbReference>
<evidence type="ECO:0000313" key="1">
    <source>
        <dbReference type="EMBL" id="GJT16025.1"/>
    </source>
</evidence>
<feature type="non-terminal residue" evidence="1">
    <location>
        <position position="162"/>
    </location>
</feature>
<reference evidence="1" key="2">
    <citation type="submission" date="2022-01" db="EMBL/GenBank/DDBJ databases">
        <authorList>
            <person name="Yamashiro T."/>
            <person name="Shiraishi A."/>
            <person name="Satake H."/>
            <person name="Nakayama K."/>
        </authorList>
    </citation>
    <scope>NUCLEOTIDE SEQUENCE</scope>
</reference>
<name>A0ABQ5BMH7_9ASTR</name>